<dbReference type="InterPro" id="IPR020904">
    <property type="entry name" value="Sc_DH/Rdtase_CS"/>
</dbReference>
<comment type="similarity">
    <text evidence="1">Belongs to the short-chain dehydrogenases/reductases (SDR) family.</text>
</comment>
<reference evidence="5" key="1">
    <citation type="submission" date="2016-10" db="EMBL/GenBank/DDBJ databases">
        <authorList>
            <person name="Varghese N."/>
            <person name="Submissions S."/>
        </authorList>
    </citation>
    <scope>NUCLEOTIDE SEQUENCE [LARGE SCALE GENOMIC DNA]</scope>
    <source>
        <strain evidence="5">CGMCC 4.7038</strain>
    </source>
</reference>
<accession>A0A1H7DLG6</accession>
<dbReference type="InterPro" id="IPR057326">
    <property type="entry name" value="KR_dom"/>
</dbReference>
<evidence type="ECO:0000313" key="4">
    <source>
        <dbReference type="EMBL" id="SEK02633.1"/>
    </source>
</evidence>
<organism evidence="4 5">
    <name type="scientific">Micromonospora phaseoli</name>
    <dbReference type="NCBI Taxonomy" id="1144548"/>
    <lineage>
        <taxon>Bacteria</taxon>
        <taxon>Bacillati</taxon>
        <taxon>Actinomycetota</taxon>
        <taxon>Actinomycetes</taxon>
        <taxon>Micromonosporales</taxon>
        <taxon>Micromonosporaceae</taxon>
        <taxon>Micromonospora</taxon>
    </lineage>
</organism>
<dbReference type="OrthoDB" id="210852at2"/>
<dbReference type="Gene3D" id="3.40.50.720">
    <property type="entry name" value="NAD(P)-binding Rossmann-like Domain"/>
    <property type="match status" value="1"/>
</dbReference>
<evidence type="ECO:0000256" key="1">
    <source>
        <dbReference type="ARBA" id="ARBA00006484"/>
    </source>
</evidence>
<proteinExistence type="inferred from homology"/>
<dbReference type="InterPro" id="IPR002347">
    <property type="entry name" value="SDR_fam"/>
</dbReference>
<sequence>MNLTGRVAVITGGAGGIGAALARRFAAEGAAALILADLDGGAAEAVAATVGPLASGVAVDVTDEEQVRALVAETERRYGQIDVFCANAGVSTGGGVEVDNAGWDRAWQVNVLSHVYAARAVLPAMLARGSGYLLHTCSAAGVLTAVGDAPYTTTKHAAVGFAEWLSVTYRDQGLRVSALCPQGVDTPMLATGLAAGHLGAQVIAASGAVLSPDEVAAAAVAGMAEERFLILPHPEVADYARRRAEDPDGWQSGLRKLVRRLRAAGHEPPPPSPPPPSP</sequence>
<dbReference type="EMBL" id="FNYV01000015">
    <property type="protein sequence ID" value="SEK02633.1"/>
    <property type="molecule type" value="Genomic_DNA"/>
</dbReference>
<dbReference type="PROSITE" id="PS00061">
    <property type="entry name" value="ADH_SHORT"/>
    <property type="match status" value="1"/>
</dbReference>
<evidence type="ECO:0000313" key="5">
    <source>
        <dbReference type="Proteomes" id="UP000198707"/>
    </source>
</evidence>
<feature type="domain" description="Ketoreductase" evidence="3">
    <location>
        <begin position="6"/>
        <end position="190"/>
    </location>
</feature>
<dbReference type="InterPro" id="IPR036291">
    <property type="entry name" value="NAD(P)-bd_dom_sf"/>
</dbReference>
<keyword evidence="5" id="KW-1185">Reference proteome</keyword>
<dbReference type="PANTHER" id="PTHR43180:SF66">
    <property type="entry name" value="SHORT-CHAIN DEHYDROGENASE_REDUCTASE FAMILY PROTEIN"/>
    <property type="match status" value="1"/>
</dbReference>
<evidence type="ECO:0000256" key="2">
    <source>
        <dbReference type="ARBA" id="ARBA00023002"/>
    </source>
</evidence>
<protein>
    <submittedName>
        <fullName evidence="4">NADP-dependent 3-hydroxy acid dehydrogenase YdfG</fullName>
    </submittedName>
</protein>
<dbReference type="GO" id="GO:0016491">
    <property type="term" value="F:oxidoreductase activity"/>
    <property type="evidence" value="ECO:0007669"/>
    <property type="project" value="UniProtKB-KW"/>
</dbReference>
<gene>
    <name evidence="4" type="ORF">SAMN05443287_11517</name>
</gene>
<dbReference type="SUPFAM" id="SSF51735">
    <property type="entry name" value="NAD(P)-binding Rossmann-fold domains"/>
    <property type="match status" value="1"/>
</dbReference>
<dbReference type="PRINTS" id="PR00081">
    <property type="entry name" value="GDHRDH"/>
</dbReference>
<dbReference type="PANTHER" id="PTHR43180">
    <property type="entry name" value="3-OXOACYL-(ACYL-CARRIER-PROTEIN) REDUCTASE (AFU_ORTHOLOGUE AFUA_6G11210)"/>
    <property type="match status" value="1"/>
</dbReference>
<dbReference type="CDD" id="cd05233">
    <property type="entry name" value="SDR_c"/>
    <property type="match status" value="1"/>
</dbReference>
<dbReference type="AlphaFoldDB" id="A0A1H7DLG6"/>
<evidence type="ECO:0000259" key="3">
    <source>
        <dbReference type="SMART" id="SM00822"/>
    </source>
</evidence>
<dbReference type="STRING" id="1144548.SAMN05443287_11517"/>
<name>A0A1H7DLG6_9ACTN</name>
<keyword evidence="2" id="KW-0560">Oxidoreductase</keyword>
<dbReference type="Pfam" id="PF00106">
    <property type="entry name" value="adh_short"/>
    <property type="match status" value="1"/>
</dbReference>
<dbReference type="RefSeq" id="WP_092382879.1">
    <property type="nucleotide sequence ID" value="NZ_BOPI01000037.1"/>
</dbReference>
<dbReference type="SMART" id="SM00822">
    <property type="entry name" value="PKS_KR"/>
    <property type="match status" value="1"/>
</dbReference>
<dbReference type="Proteomes" id="UP000198707">
    <property type="component" value="Unassembled WGS sequence"/>
</dbReference>